<feature type="transmembrane region" description="Helical" evidence="1">
    <location>
        <begin position="138"/>
        <end position="156"/>
    </location>
</feature>
<keyword evidence="1" id="KW-0472">Membrane</keyword>
<keyword evidence="1" id="KW-1133">Transmembrane helix</keyword>
<keyword evidence="1" id="KW-0812">Transmembrane</keyword>
<accession>A0A1F8ASV1</accession>
<feature type="transmembrane region" description="Helical" evidence="1">
    <location>
        <begin position="162"/>
        <end position="179"/>
    </location>
</feature>
<proteinExistence type="predicted"/>
<feature type="transmembrane region" description="Helical" evidence="1">
    <location>
        <begin position="20"/>
        <end position="37"/>
    </location>
</feature>
<dbReference type="EMBL" id="MGGW01000016">
    <property type="protein sequence ID" value="OGM54275.1"/>
    <property type="molecule type" value="Genomic_DNA"/>
</dbReference>
<feature type="transmembrane region" description="Helical" evidence="1">
    <location>
        <begin position="186"/>
        <end position="203"/>
    </location>
</feature>
<protein>
    <recommendedName>
        <fullName evidence="4">Glycosyltransferase RgtA/B/C/D-like domain-containing protein</fullName>
    </recommendedName>
</protein>
<feature type="transmembrane region" description="Helical" evidence="1">
    <location>
        <begin position="113"/>
        <end position="131"/>
    </location>
</feature>
<dbReference type="Proteomes" id="UP000178603">
    <property type="component" value="Unassembled WGS sequence"/>
</dbReference>
<evidence type="ECO:0000256" key="1">
    <source>
        <dbReference type="SAM" id="Phobius"/>
    </source>
</evidence>
<reference evidence="2 3" key="1">
    <citation type="journal article" date="2016" name="Nat. Commun.">
        <title>Thousands of microbial genomes shed light on interconnected biogeochemical processes in an aquifer system.</title>
        <authorList>
            <person name="Anantharaman K."/>
            <person name="Brown C.T."/>
            <person name="Hug L.A."/>
            <person name="Sharon I."/>
            <person name="Castelle C.J."/>
            <person name="Probst A.J."/>
            <person name="Thomas B.C."/>
            <person name="Singh A."/>
            <person name="Wilkins M.J."/>
            <person name="Karaoz U."/>
            <person name="Brodie E.L."/>
            <person name="Williams K.H."/>
            <person name="Hubbard S.S."/>
            <person name="Banfield J.F."/>
        </authorList>
    </citation>
    <scope>NUCLEOTIDE SEQUENCE [LARGE SCALE GENOMIC DNA]</scope>
</reference>
<gene>
    <name evidence="2" type="ORF">A3E44_01960</name>
</gene>
<evidence type="ECO:0008006" key="4">
    <source>
        <dbReference type="Google" id="ProtNLM"/>
    </source>
</evidence>
<comment type="caution">
    <text evidence="2">The sequence shown here is derived from an EMBL/GenBank/DDBJ whole genome shotgun (WGS) entry which is preliminary data.</text>
</comment>
<evidence type="ECO:0000313" key="2">
    <source>
        <dbReference type="EMBL" id="OGM54275.1"/>
    </source>
</evidence>
<evidence type="ECO:0000313" key="3">
    <source>
        <dbReference type="Proteomes" id="UP000178603"/>
    </source>
</evidence>
<organism evidence="2 3">
    <name type="scientific">Candidatus Woesebacteria bacterium RIFCSPHIGHO2_12_FULL_41_24</name>
    <dbReference type="NCBI Taxonomy" id="1802510"/>
    <lineage>
        <taxon>Bacteria</taxon>
        <taxon>Candidatus Woeseibacteriota</taxon>
    </lineage>
</organism>
<name>A0A1F8ASV1_9BACT</name>
<sequence length="220" mass="25575">MFHEIYFNISLVSKAKLRIILFFGLIITSPWFITLSVNSQMINYTLPPRLIISNQHFVDNINTLRGELGPTNMISKLLVNKPVFFAKEVFQRYFESFDPSFLFFKGDPETTKSSHLAGAIYLSFLPFFLYGAYKNKPLILLLIVLAVPAAFFAPHFETLTRIPFLIGLTYLTALGTQKAYEKDKRIFSILVAFLFFEILRFFHNYTVHYPWFLAELLNKT</sequence>
<dbReference type="AlphaFoldDB" id="A0A1F8ASV1"/>